<reference evidence="1 2" key="1">
    <citation type="submission" date="2023-07" db="EMBL/GenBank/DDBJ databases">
        <title>Genomic Encyclopedia of Type Strains, Phase IV (KMG-IV): sequencing the most valuable type-strain genomes for metagenomic binning, comparative biology and taxonomic classification.</title>
        <authorList>
            <person name="Goeker M."/>
        </authorList>
    </citation>
    <scope>NUCLEOTIDE SEQUENCE [LARGE SCALE GENOMIC DNA]</scope>
    <source>
        <strain evidence="1 2">DSM 18695</strain>
    </source>
</reference>
<gene>
    <name evidence="1" type="ORF">QO010_002352</name>
</gene>
<dbReference type="EMBL" id="JAUSVS010000004">
    <property type="protein sequence ID" value="MDQ0464568.1"/>
    <property type="molecule type" value="Genomic_DNA"/>
</dbReference>
<evidence type="ECO:0000313" key="1">
    <source>
        <dbReference type="EMBL" id="MDQ0464568.1"/>
    </source>
</evidence>
<name>A0ABU0IRC8_9CAUL</name>
<proteinExistence type="predicted"/>
<accession>A0ABU0IRC8</accession>
<dbReference type="Proteomes" id="UP001228905">
    <property type="component" value="Unassembled WGS sequence"/>
</dbReference>
<keyword evidence="2" id="KW-1185">Reference proteome</keyword>
<dbReference type="GO" id="GO:0003677">
    <property type="term" value="F:DNA binding"/>
    <property type="evidence" value="ECO:0007669"/>
    <property type="project" value="UniProtKB-KW"/>
</dbReference>
<dbReference type="RefSeq" id="WP_307349336.1">
    <property type="nucleotide sequence ID" value="NZ_JAUSVS010000004.1"/>
</dbReference>
<sequence>MRNWTLAEAAEVISDEQISAARRLPGLVEAGRRSAASWLPRPGDTKMVAATLRDLGRMVSGVWAIYLDASPGGLTLARLAKLLEGTRLSSPGRARALLIYMQFLGYVQPARREADRRERHYTITPALFEAFHERYRRDLATVADLDPLIAEILRRIEEPGVFRAFVRVHGDFLAAGFKTWRPEGPSLDIFSERFSGMVVLSLILFSGVERDSFPPRQPAPINVARLSRDAGISRAQVRQLLKAGEKAGFFDLRTEGVVVLTQQLYDNLEILTAGVMVIFRECARRTLAYLAEGPEEV</sequence>
<evidence type="ECO:0000313" key="2">
    <source>
        <dbReference type="Proteomes" id="UP001228905"/>
    </source>
</evidence>
<organism evidence="1 2">
    <name type="scientific">Caulobacter ginsengisoli</name>
    <dbReference type="NCBI Taxonomy" id="400775"/>
    <lineage>
        <taxon>Bacteria</taxon>
        <taxon>Pseudomonadati</taxon>
        <taxon>Pseudomonadota</taxon>
        <taxon>Alphaproteobacteria</taxon>
        <taxon>Caulobacterales</taxon>
        <taxon>Caulobacteraceae</taxon>
        <taxon>Caulobacter</taxon>
    </lineage>
</organism>
<keyword evidence="1" id="KW-0238">DNA-binding</keyword>
<protein>
    <submittedName>
        <fullName evidence="1">DNA-binding MarR family transcriptional regulator</fullName>
    </submittedName>
</protein>
<comment type="caution">
    <text evidence="1">The sequence shown here is derived from an EMBL/GenBank/DDBJ whole genome shotgun (WGS) entry which is preliminary data.</text>
</comment>